<gene>
    <name evidence="2" type="ORF">NCTC12151_02583</name>
</gene>
<sequence length="116" mass="13502">MDYEFILDITGQVVARFSMEHEAVGHWLNEEVKGNTSLLDEVEQAIAEVRGTERQWQKVGHEYTLWLDAEEVIVRANQLELDGDELEEGMFYYDEESMSCCGVEDFLRVLADYRAF</sequence>
<dbReference type="AlphaFoldDB" id="A0A2X4V6P9"/>
<dbReference type="NCBIfam" id="NF003576">
    <property type="entry name" value="PRK05248.1-3"/>
    <property type="match status" value="1"/>
</dbReference>
<dbReference type="InterPro" id="IPR008249">
    <property type="entry name" value="UPF0231"/>
</dbReference>
<protein>
    <submittedName>
        <fullName evidence="2">Uncharacterized protein</fullName>
    </submittedName>
</protein>
<evidence type="ECO:0000313" key="2">
    <source>
        <dbReference type="EMBL" id="SQI42432.1"/>
    </source>
</evidence>
<dbReference type="KEGG" id="lri:NCTC12151_02583"/>
<organism evidence="2 3">
    <name type="scientific">Leminorella richardii</name>
    <dbReference type="NCBI Taxonomy" id="158841"/>
    <lineage>
        <taxon>Bacteria</taxon>
        <taxon>Pseudomonadati</taxon>
        <taxon>Pseudomonadota</taxon>
        <taxon>Gammaproteobacteria</taxon>
        <taxon>Enterobacterales</taxon>
        <taxon>Budviciaceae</taxon>
        <taxon>Leminorella</taxon>
    </lineage>
</organism>
<dbReference type="PIRSF" id="PIRSF006287">
    <property type="entry name" value="UCP006287"/>
    <property type="match status" value="1"/>
</dbReference>
<evidence type="ECO:0000256" key="1">
    <source>
        <dbReference type="ARBA" id="ARBA00005367"/>
    </source>
</evidence>
<keyword evidence="3" id="KW-1185">Reference proteome</keyword>
<reference evidence="2 3" key="1">
    <citation type="submission" date="2018-06" db="EMBL/GenBank/DDBJ databases">
        <authorList>
            <consortium name="Pathogen Informatics"/>
            <person name="Doyle S."/>
        </authorList>
    </citation>
    <scope>NUCLEOTIDE SEQUENCE [LARGE SCALE GENOMIC DNA]</scope>
    <source>
        <strain evidence="2 3">NCTC12151</strain>
    </source>
</reference>
<accession>A0A2X4V6P9</accession>
<dbReference type="OrthoDB" id="5739292at2"/>
<name>A0A2X4V6P9_9GAMM</name>
<proteinExistence type="inferred from homology"/>
<dbReference type="RefSeq" id="WP_111741010.1">
    <property type="nucleotide sequence ID" value="NZ_LR698987.1"/>
</dbReference>
<dbReference type="Pfam" id="PF06062">
    <property type="entry name" value="UPF0231"/>
    <property type="match status" value="1"/>
</dbReference>
<evidence type="ECO:0000313" key="3">
    <source>
        <dbReference type="Proteomes" id="UP000249005"/>
    </source>
</evidence>
<dbReference type="Proteomes" id="UP000249005">
    <property type="component" value="Chromosome 1"/>
</dbReference>
<dbReference type="EMBL" id="LS483470">
    <property type="protein sequence ID" value="SQI42432.1"/>
    <property type="molecule type" value="Genomic_DNA"/>
</dbReference>
<comment type="similarity">
    <text evidence="1">Belongs to the UPF0231 family.</text>
</comment>
<dbReference type="NCBIfam" id="NF003574">
    <property type="entry name" value="PRK05248.1-1"/>
    <property type="match status" value="1"/>
</dbReference>